<evidence type="ECO:0000259" key="1">
    <source>
        <dbReference type="PROSITE" id="PS00345"/>
    </source>
</evidence>
<sequence length="205" mass="24633">MKKFKLFTETLKNLETSIELHLIKFRIKKISFINSRYVNAQKVDIKIQPEKLKYQENMNKEFPLYHSVNQNETKRLKENFDQEYSKLFNEALFEIEKRNNEIINLKEKISHQCTSKENPIKCKYCLKECKNWHGFTIHCGHMHRNSCCGKSILNLQKSEIEMFFIKLINISKLNFNLLFHFLLLILRDLESCSVNLKKLIQKFHT</sequence>
<proteinExistence type="predicted"/>
<keyword evidence="3" id="KW-1185">Reference proteome</keyword>
<dbReference type="PROSITE" id="PS00345">
    <property type="entry name" value="ETS_DOMAIN_1"/>
    <property type="match status" value="1"/>
</dbReference>
<reference evidence="2 3" key="1">
    <citation type="journal article" date="2018" name="Sci. Rep.">
        <title>Genomic signatures of local adaptation to the degree of environmental predictability in rotifers.</title>
        <authorList>
            <person name="Franch-Gras L."/>
            <person name="Hahn C."/>
            <person name="Garcia-Roger E.M."/>
            <person name="Carmona M.J."/>
            <person name="Serra M."/>
            <person name="Gomez A."/>
        </authorList>
    </citation>
    <scope>NUCLEOTIDE SEQUENCE [LARGE SCALE GENOMIC DNA]</scope>
    <source>
        <strain evidence="2">HYR1</strain>
    </source>
</reference>
<accession>A0A3M7SFW7</accession>
<dbReference type="EMBL" id="REGN01001478">
    <property type="protein sequence ID" value="RNA34450.1"/>
    <property type="molecule type" value="Genomic_DNA"/>
</dbReference>
<dbReference type="Proteomes" id="UP000276133">
    <property type="component" value="Unassembled WGS sequence"/>
</dbReference>
<feature type="domain" description="ETS" evidence="1">
    <location>
        <begin position="178"/>
        <end position="186"/>
    </location>
</feature>
<protein>
    <recommendedName>
        <fullName evidence="1">ETS domain-containing protein</fullName>
    </recommendedName>
</protein>
<dbReference type="GO" id="GO:0043565">
    <property type="term" value="F:sequence-specific DNA binding"/>
    <property type="evidence" value="ECO:0007669"/>
    <property type="project" value="InterPro"/>
</dbReference>
<comment type="caution">
    <text evidence="2">The sequence shown here is derived from an EMBL/GenBank/DDBJ whole genome shotgun (WGS) entry which is preliminary data.</text>
</comment>
<dbReference type="GO" id="GO:0003700">
    <property type="term" value="F:DNA-binding transcription factor activity"/>
    <property type="evidence" value="ECO:0007669"/>
    <property type="project" value="InterPro"/>
</dbReference>
<evidence type="ECO:0000313" key="3">
    <source>
        <dbReference type="Proteomes" id="UP000276133"/>
    </source>
</evidence>
<dbReference type="AlphaFoldDB" id="A0A3M7SFW7"/>
<dbReference type="InterPro" id="IPR000418">
    <property type="entry name" value="Ets_dom"/>
</dbReference>
<name>A0A3M7SFW7_BRAPC</name>
<organism evidence="2 3">
    <name type="scientific">Brachionus plicatilis</name>
    <name type="common">Marine rotifer</name>
    <name type="synonym">Brachionus muelleri</name>
    <dbReference type="NCBI Taxonomy" id="10195"/>
    <lineage>
        <taxon>Eukaryota</taxon>
        <taxon>Metazoa</taxon>
        <taxon>Spiralia</taxon>
        <taxon>Gnathifera</taxon>
        <taxon>Rotifera</taxon>
        <taxon>Eurotatoria</taxon>
        <taxon>Monogononta</taxon>
        <taxon>Pseudotrocha</taxon>
        <taxon>Ploima</taxon>
        <taxon>Brachionidae</taxon>
        <taxon>Brachionus</taxon>
    </lineage>
</organism>
<evidence type="ECO:0000313" key="2">
    <source>
        <dbReference type="EMBL" id="RNA34450.1"/>
    </source>
</evidence>
<gene>
    <name evidence="2" type="ORF">BpHYR1_031737</name>
</gene>